<feature type="region of interest" description="Disordered" evidence="6">
    <location>
        <begin position="245"/>
        <end position="298"/>
    </location>
</feature>
<evidence type="ECO:0000256" key="5">
    <source>
        <dbReference type="ARBA" id="ARBA00023136"/>
    </source>
</evidence>
<keyword evidence="5 7" id="KW-0472">Membrane</keyword>
<keyword evidence="4 7" id="KW-1133">Transmembrane helix</keyword>
<dbReference type="GO" id="GO:0005886">
    <property type="term" value="C:plasma membrane"/>
    <property type="evidence" value="ECO:0007669"/>
    <property type="project" value="UniProtKB-SubCell"/>
</dbReference>
<feature type="compositionally biased region" description="Basic and acidic residues" evidence="6">
    <location>
        <begin position="288"/>
        <end position="298"/>
    </location>
</feature>
<reference evidence="8 9" key="1">
    <citation type="submission" date="2018-06" db="EMBL/GenBank/DDBJ databases">
        <title>Streptomyces reniochalinae sp. nov. and Streptomyces diacarnus sp. nov. from marine sponges.</title>
        <authorList>
            <person name="Li L."/>
        </authorList>
    </citation>
    <scope>NUCLEOTIDE SEQUENCE [LARGE SCALE GENOMIC DNA]</scope>
    <source>
        <strain evidence="8 9">LHW50302</strain>
    </source>
</reference>
<dbReference type="AlphaFoldDB" id="A0A367EYB4"/>
<keyword evidence="3 7" id="KW-0812">Transmembrane</keyword>
<evidence type="ECO:0000256" key="4">
    <source>
        <dbReference type="ARBA" id="ARBA00022989"/>
    </source>
</evidence>
<accession>A0A367EYB4</accession>
<evidence type="ECO:0000256" key="1">
    <source>
        <dbReference type="ARBA" id="ARBA00004651"/>
    </source>
</evidence>
<gene>
    <name evidence="8" type="ORF">DQ392_07555</name>
</gene>
<dbReference type="Pfam" id="PF09678">
    <property type="entry name" value="Caa3_CtaG"/>
    <property type="match status" value="1"/>
</dbReference>
<dbReference type="OrthoDB" id="5024156at2"/>
<dbReference type="InterPro" id="IPR019108">
    <property type="entry name" value="Caa3_assmbl_CtaG-rel"/>
</dbReference>
<feature type="transmembrane region" description="Helical" evidence="7">
    <location>
        <begin position="73"/>
        <end position="94"/>
    </location>
</feature>
<keyword evidence="9" id="KW-1185">Reference proteome</keyword>
<feature type="transmembrane region" description="Helical" evidence="7">
    <location>
        <begin position="221"/>
        <end position="241"/>
    </location>
</feature>
<comment type="subcellular location">
    <subcellularLocation>
        <location evidence="1">Cell membrane</location>
        <topology evidence="1">Multi-pass membrane protein</topology>
    </subcellularLocation>
</comment>
<feature type="transmembrane region" description="Helical" evidence="7">
    <location>
        <begin position="179"/>
        <end position="201"/>
    </location>
</feature>
<protein>
    <submittedName>
        <fullName evidence="8">Cytochrome c oxidase assembly protein</fullName>
    </submittedName>
</protein>
<evidence type="ECO:0000256" key="2">
    <source>
        <dbReference type="ARBA" id="ARBA00022475"/>
    </source>
</evidence>
<feature type="transmembrane region" description="Helical" evidence="7">
    <location>
        <begin position="115"/>
        <end position="141"/>
    </location>
</feature>
<evidence type="ECO:0000256" key="3">
    <source>
        <dbReference type="ARBA" id="ARBA00022692"/>
    </source>
</evidence>
<evidence type="ECO:0000256" key="7">
    <source>
        <dbReference type="SAM" id="Phobius"/>
    </source>
</evidence>
<evidence type="ECO:0000313" key="9">
    <source>
        <dbReference type="Proteomes" id="UP000253507"/>
    </source>
</evidence>
<organism evidence="8 9">
    <name type="scientific">Streptomyces reniochalinae</name>
    <dbReference type="NCBI Taxonomy" id="2250578"/>
    <lineage>
        <taxon>Bacteria</taxon>
        <taxon>Bacillati</taxon>
        <taxon>Actinomycetota</taxon>
        <taxon>Actinomycetes</taxon>
        <taxon>Kitasatosporales</taxon>
        <taxon>Streptomycetaceae</taxon>
        <taxon>Streptomyces</taxon>
    </lineage>
</organism>
<sequence length="298" mass="31295">MAGMLLPALAALVPALGYLLLVRRAHRRGPRREWSAWRSASFLAGCGLVAAAVLPPLAPWAHGDFRGHMAQHLLIGMYAPVALVLGAPVTLLLRTLPGARARTLTSLLRSRPVRVLTHPVTALLLNTGSLAVLYCTPLYGAATAQPWGHWLLHLHFLAAGCLFAWVVAGPDPAPARPEVPARLVLLGAAIAGHAVLSQLMYGGFLIDIPAPVGQVRGGAELMYYGGDIAELLLAGAVVATWRPGRAGPARKRPVRARSGQEASPRAWPARVRSGAHGPPAGEPLTDADGARRSDAQAA</sequence>
<keyword evidence="2" id="KW-1003">Cell membrane</keyword>
<dbReference type="Proteomes" id="UP000253507">
    <property type="component" value="Unassembled WGS sequence"/>
</dbReference>
<feature type="transmembrane region" description="Helical" evidence="7">
    <location>
        <begin position="147"/>
        <end position="167"/>
    </location>
</feature>
<evidence type="ECO:0000313" key="8">
    <source>
        <dbReference type="EMBL" id="RCG22377.1"/>
    </source>
</evidence>
<comment type="caution">
    <text evidence="8">The sequence shown here is derived from an EMBL/GenBank/DDBJ whole genome shotgun (WGS) entry which is preliminary data.</text>
</comment>
<proteinExistence type="predicted"/>
<evidence type="ECO:0000256" key="6">
    <source>
        <dbReference type="SAM" id="MobiDB-lite"/>
    </source>
</evidence>
<name>A0A367EYB4_9ACTN</name>
<feature type="transmembrane region" description="Helical" evidence="7">
    <location>
        <begin position="42"/>
        <end position="61"/>
    </location>
</feature>
<dbReference type="EMBL" id="QOIM01000025">
    <property type="protein sequence ID" value="RCG22377.1"/>
    <property type="molecule type" value="Genomic_DNA"/>
</dbReference>
<feature type="transmembrane region" description="Helical" evidence="7">
    <location>
        <begin position="6"/>
        <end position="22"/>
    </location>
</feature>